<dbReference type="AlphaFoldDB" id="A0A0Q3I656"/>
<sequence>MPLDAPQINAVNRMLRELGRSGLNFYKSHSYLPWRRLALHHKSIDNDSALQALLPSQARMAGDLDGKSIPLEPSKGANNAAAFLRVDWDFNKTPWMLKYYIILYYGAAAGGEPQLGLSFRLEQPEGGGVHDYWHLQMCRSVAADRATAVRACHVLLPDSYPAFPLDASDAVSLTASIALAMAGRTGLVGLVSVLNGNGSIQSGLRQRYDHAIA</sequence>
<reference evidence="1 2" key="1">
    <citation type="submission" date="2015-10" db="EMBL/GenBank/DDBJ databases">
        <title>Draft genome of Bosea thiooxidans.</title>
        <authorList>
            <person name="Wang X."/>
        </authorList>
    </citation>
    <scope>NUCLEOTIDE SEQUENCE [LARGE SCALE GENOMIC DNA]</scope>
    <source>
        <strain evidence="1 2">CGMCC 9174</strain>
    </source>
</reference>
<dbReference type="EMBL" id="LMAR01000036">
    <property type="protein sequence ID" value="KQK30440.1"/>
    <property type="molecule type" value="Genomic_DNA"/>
</dbReference>
<dbReference type="Proteomes" id="UP000051562">
    <property type="component" value="Unassembled WGS sequence"/>
</dbReference>
<keyword evidence="2" id="KW-1185">Reference proteome</keyword>
<organism evidence="1 2">
    <name type="scientific">Bosea thiooxidans</name>
    <dbReference type="NCBI Taxonomy" id="53254"/>
    <lineage>
        <taxon>Bacteria</taxon>
        <taxon>Pseudomonadati</taxon>
        <taxon>Pseudomonadota</taxon>
        <taxon>Alphaproteobacteria</taxon>
        <taxon>Hyphomicrobiales</taxon>
        <taxon>Boseaceae</taxon>
        <taxon>Bosea</taxon>
    </lineage>
</organism>
<evidence type="ECO:0000313" key="2">
    <source>
        <dbReference type="Proteomes" id="UP000051562"/>
    </source>
</evidence>
<evidence type="ECO:0000313" key="1">
    <source>
        <dbReference type="EMBL" id="KQK30440.1"/>
    </source>
</evidence>
<protein>
    <submittedName>
        <fullName evidence="1">Uncharacterized protein</fullName>
    </submittedName>
</protein>
<comment type="caution">
    <text evidence="1">The sequence shown here is derived from an EMBL/GenBank/DDBJ whole genome shotgun (WGS) entry which is preliminary data.</text>
</comment>
<name>A0A0Q3I656_9HYPH</name>
<dbReference type="RefSeq" id="WP_055728291.1">
    <property type="nucleotide sequence ID" value="NZ_LMAR01000036.1"/>
</dbReference>
<accession>A0A0Q3I656</accession>
<proteinExistence type="predicted"/>
<gene>
    <name evidence="1" type="ORF">ARD30_13520</name>
</gene>